<dbReference type="EMBL" id="WVTA01000002">
    <property type="protein sequence ID" value="KAK3216135.1"/>
    <property type="molecule type" value="Genomic_DNA"/>
</dbReference>
<evidence type="ECO:0000313" key="3">
    <source>
        <dbReference type="EMBL" id="KAK3216191.1"/>
    </source>
</evidence>
<proteinExistence type="predicted"/>
<sequence length="194" mass="21439">MLLIDDLPPFIKNDSDIQCYISAFNRWNADDSKDISPVFPGDLLEFTQRFVGNLSSYIEQRNSPPSPTVANSEEQDHDSAEIDESSYTNSCKAQYTAKTTSGTLYEPQSNSKGCASGACDCTSLSSRMSRLEASVSFMKDKLKKFAGKHDGLKQGPKHNDGELESCDHAFADVPRKRRRIKVGESMGPAKQQEA</sequence>
<feature type="compositionally biased region" description="Polar residues" evidence="1">
    <location>
        <begin position="58"/>
        <end position="72"/>
    </location>
</feature>
<comment type="caution">
    <text evidence="3">The sequence shown here is derived from an EMBL/GenBank/DDBJ whole genome shotgun (WGS) entry which is preliminary data.</text>
</comment>
<dbReference type="EMBL" id="WVTA01000002">
    <property type="protein sequence ID" value="KAK3216191.1"/>
    <property type="molecule type" value="Genomic_DNA"/>
</dbReference>
<evidence type="ECO:0000256" key="1">
    <source>
        <dbReference type="SAM" id="MobiDB-lite"/>
    </source>
</evidence>
<dbReference type="AlphaFoldDB" id="A0AAN6M8J2"/>
<dbReference type="Proteomes" id="UP001280581">
    <property type="component" value="Unassembled WGS sequence"/>
</dbReference>
<evidence type="ECO:0000313" key="4">
    <source>
        <dbReference type="Proteomes" id="UP001280581"/>
    </source>
</evidence>
<reference evidence="3 4" key="1">
    <citation type="submission" date="2021-02" db="EMBL/GenBank/DDBJ databases">
        <title>Genome assembly of Pseudopithomyces chartarum.</title>
        <authorList>
            <person name="Jauregui R."/>
            <person name="Singh J."/>
            <person name="Voisey C."/>
        </authorList>
    </citation>
    <scope>NUCLEOTIDE SEQUENCE [LARGE SCALE GENOMIC DNA]</scope>
    <source>
        <strain evidence="3 4">AGR01</strain>
    </source>
</reference>
<name>A0AAN6M8J2_9PLEO</name>
<gene>
    <name evidence="2" type="ORF">GRF29_8g2283331</name>
    <name evidence="3" type="ORF">GRF29_8g2534278</name>
</gene>
<keyword evidence="4" id="KW-1185">Reference proteome</keyword>
<protein>
    <submittedName>
        <fullName evidence="3">Uncharacterized protein</fullName>
    </submittedName>
</protein>
<feature type="region of interest" description="Disordered" evidence="1">
    <location>
        <begin position="148"/>
        <end position="194"/>
    </location>
</feature>
<accession>A0AAN6M8J2</accession>
<feature type="compositionally biased region" description="Acidic residues" evidence="1">
    <location>
        <begin position="73"/>
        <end position="84"/>
    </location>
</feature>
<feature type="compositionally biased region" description="Basic and acidic residues" evidence="1">
    <location>
        <begin position="148"/>
        <end position="174"/>
    </location>
</feature>
<evidence type="ECO:0000313" key="2">
    <source>
        <dbReference type="EMBL" id="KAK3216135.1"/>
    </source>
</evidence>
<feature type="region of interest" description="Disordered" evidence="1">
    <location>
        <begin position="58"/>
        <end position="86"/>
    </location>
</feature>
<organism evidence="3 4">
    <name type="scientific">Pseudopithomyces chartarum</name>
    <dbReference type="NCBI Taxonomy" id="1892770"/>
    <lineage>
        <taxon>Eukaryota</taxon>
        <taxon>Fungi</taxon>
        <taxon>Dikarya</taxon>
        <taxon>Ascomycota</taxon>
        <taxon>Pezizomycotina</taxon>
        <taxon>Dothideomycetes</taxon>
        <taxon>Pleosporomycetidae</taxon>
        <taxon>Pleosporales</taxon>
        <taxon>Massarineae</taxon>
        <taxon>Didymosphaeriaceae</taxon>
        <taxon>Pseudopithomyces</taxon>
    </lineage>
</organism>